<evidence type="ECO:0000313" key="1">
    <source>
        <dbReference type="EMBL" id="JAD61933.1"/>
    </source>
</evidence>
<sequence>MYQSWKCLIQKHHSW</sequence>
<reference evidence="1" key="2">
    <citation type="journal article" date="2015" name="Data Brief">
        <title>Shoot transcriptome of the giant reed, Arundo donax.</title>
        <authorList>
            <person name="Barrero R.A."/>
            <person name="Guerrero F.D."/>
            <person name="Moolhuijzen P."/>
            <person name="Goolsby J.A."/>
            <person name="Tidwell J."/>
            <person name="Bellgard S.E."/>
            <person name="Bellgard M.I."/>
        </authorList>
    </citation>
    <scope>NUCLEOTIDE SEQUENCE</scope>
    <source>
        <tissue evidence="1">Shoot tissue taken approximately 20 cm above the soil surface</tissue>
    </source>
</reference>
<dbReference type="EMBL" id="GBRH01235962">
    <property type="protein sequence ID" value="JAD61933.1"/>
    <property type="molecule type" value="Transcribed_RNA"/>
</dbReference>
<reference evidence="1" key="1">
    <citation type="submission" date="2014-09" db="EMBL/GenBank/DDBJ databases">
        <authorList>
            <person name="Magalhaes I.L.F."/>
            <person name="Oliveira U."/>
            <person name="Santos F.R."/>
            <person name="Vidigal T.H.D.A."/>
            <person name="Brescovit A.D."/>
            <person name="Santos A.J."/>
        </authorList>
    </citation>
    <scope>NUCLEOTIDE SEQUENCE</scope>
    <source>
        <tissue evidence="1">Shoot tissue taken approximately 20 cm above the soil surface</tissue>
    </source>
</reference>
<protein>
    <submittedName>
        <fullName evidence="1">Uncharacterized protein</fullName>
    </submittedName>
</protein>
<accession>A0A0A9BIE3</accession>
<name>A0A0A9BIE3_ARUDO</name>
<organism evidence="1">
    <name type="scientific">Arundo donax</name>
    <name type="common">Giant reed</name>
    <name type="synonym">Donax arundinaceus</name>
    <dbReference type="NCBI Taxonomy" id="35708"/>
    <lineage>
        <taxon>Eukaryota</taxon>
        <taxon>Viridiplantae</taxon>
        <taxon>Streptophyta</taxon>
        <taxon>Embryophyta</taxon>
        <taxon>Tracheophyta</taxon>
        <taxon>Spermatophyta</taxon>
        <taxon>Magnoliopsida</taxon>
        <taxon>Liliopsida</taxon>
        <taxon>Poales</taxon>
        <taxon>Poaceae</taxon>
        <taxon>PACMAD clade</taxon>
        <taxon>Arundinoideae</taxon>
        <taxon>Arundineae</taxon>
        <taxon>Arundo</taxon>
    </lineage>
</organism>
<proteinExistence type="predicted"/>